<sequence length="93" mass="10287">MASAETRGKRCHRFDRSILLICRDIANFCVLFAGASLAFAQPTDSSVLKSVRMVRTDVAPVIDGVLDEGVWERAGKVTDFYEVSPDEYDEAAE</sequence>
<proteinExistence type="predicted"/>
<evidence type="ECO:0000256" key="1">
    <source>
        <dbReference type="SAM" id="Phobius"/>
    </source>
</evidence>
<reference evidence="2" key="1">
    <citation type="submission" date="2018-05" db="EMBL/GenBank/DDBJ databases">
        <authorList>
            <person name="Lanie J.A."/>
            <person name="Ng W.-L."/>
            <person name="Kazmierczak K.M."/>
            <person name="Andrzejewski T.M."/>
            <person name="Davidsen T.M."/>
            <person name="Wayne K.J."/>
            <person name="Tettelin H."/>
            <person name="Glass J.I."/>
            <person name="Rusch D."/>
            <person name="Podicherti R."/>
            <person name="Tsui H.-C.T."/>
            <person name="Winkler M.E."/>
        </authorList>
    </citation>
    <scope>NUCLEOTIDE SEQUENCE</scope>
</reference>
<gene>
    <name evidence="2" type="ORF">METZ01_LOCUS164881</name>
</gene>
<keyword evidence="1" id="KW-0472">Membrane</keyword>
<evidence type="ECO:0000313" key="2">
    <source>
        <dbReference type="EMBL" id="SVB12027.1"/>
    </source>
</evidence>
<dbReference type="EMBL" id="UINC01029390">
    <property type="protein sequence ID" value="SVB12027.1"/>
    <property type="molecule type" value="Genomic_DNA"/>
</dbReference>
<name>A0A382BFS2_9ZZZZ</name>
<keyword evidence="1" id="KW-0812">Transmembrane</keyword>
<feature type="transmembrane region" description="Helical" evidence="1">
    <location>
        <begin position="20"/>
        <end position="40"/>
    </location>
</feature>
<organism evidence="2">
    <name type="scientific">marine metagenome</name>
    <dbReference type="NCBI Taxonomy" id="408172"/>
    <lineage>
        <taxon>unclassified sequences</taxon>
        <taxon>metagenomes</taxon>
        <taxon>ecological metagenomes</taxon>
    </lineage>
</organism>
<dbReference type="SUPFAM" id="SSF49344">
    <property type="entry name" value="CBD9-like"/>
    <property type="match status" value="1"/>
</dbReference>
<feature type="non-terminal residue" evidence="2">
    <location>
        <position position="93"/>
    </location>
</feature>
<protein>
    <submittedName>
        <fullName evidence="2">Uncharacterized protein</fullName>
    </submittedName>
</protein>
<dbReference type="AlphaFoldDB" id="A0A382BFS2"/>
<accession>A0A382BFS2</accession>
<keyword evidence="1" id="KW-1133">Transmembrane helix</keyword>